<evidence type="ECO:0000259" key="2">
    <source>
        <dbReference type="Pfam" id="PF20029"/>
    </source>
</evidence>
<proteinExistence type="predicted"/>
<feature type="domain" description="DUF6436" evidence="2">
    <location>
        <begin position="62"/>
        <end position="206"/>
    </location>
</feature>
<name>R4YML8_OLEAN</name>
<gene>
    <name evidence="3" type="ORF">OLEAN_C19410</name>
</gene>
<dbReference type="STRING" id="698738.OLEAN_C19410"/>
<evidence type="ECO:0000256" key="1">
    <source>
        <dbReference type="SAM" id="Phobius"/>
    </source>
</evidence>
<keyword evidence="1" id="KW-0472">Membrane</keyword>
<accession>R4YML8</accession>
<organism evidence="3 4">
    <name type="scientific">Oleispira antarctica RB-8</name>
    <dbReference type="NCBI Taxonomy" id="698738"/>
    <lineage>
        <taxon>Bacteria</taxon>
        <taxon>Pseudomonadati</taxon>
        <taxon>Pseudomonadota</taxon>
        <taxon>Gammaproteobacteria</taxon>
        <taxon>Oceanospirillales</taxon>
        <taxon>Oceanospirillaceae</taxon>
        <taxon>Oleispira</taxon>
    </lineage>
</organism>
<dbReference type="Pfam" id="PF20029">
    <property type="entry name" value="DUF6436"/>
    <property type="match status" value="1"/>
</dbReference>
<dbReference type="EMBL" id="FO203512">
    <property type="protein sequence ID" value="CCK76117.1"/>
    <property type="molecule type" value="Genomic_DNA"/>
</dbReference>
<keyword evidence="1" id="KW-0812">Transmembrane</keyword>
<dbReference type="AlphaFoldDB" id="R4YML8"/>
<reference evidence="3 4" key="1">
    <citation type="journal article" date="2013" name="Nat. Commun.">
        <title>Genome sequence and functional genomic analysis of the oil-degrading bacterium Oleispira antarctica.</title>
        <authorList>
            <person name="Kube M."/>
            <person name="Chernikova T.N."/>
            <person name="Al-Ramahi Y."/>
            <person name="Beloqui A."/>
            <person name="Lopez-Cortez N."/>
            <person name="Guazzaroni M.E."/>
            <person name="Heipieper H.J."/>
            <person name="Klages S."/>
            <person name="Kotsyurbenko O.R."/>
            <person name="Langer I."/>
            <person name="Nechitaylo T.Y."/>
            <person name="Lunsdorf H."/>
            <person name="Fernandez M."/>
            <person name="Juarez S."/>
            <person name="Ciordia S."/>
            <person name="Singer A."/>
            <person name="Kagan O."/>
            <person name="Egorova O."/>
            <person name="Petit P.A."/>
            <person name="Stogios P."/>
            <person name="Kim Y."/>
            <person name="Tchigvintsev A."/>
            <person name="Flick R."/>
            <person name="Denaro R."/>
            <person name="Genovese M."/>
            <person name="Albar J.P."/>
            <person name="Reva O.N."/>
            <person name="Martinez-Gomariz M."/>
            <person name="Tran H."/>
            <person name="Ferrer M."/>
            <person name="Savchenko A."/>
            <person name="Yakunin A.F."/>
            <person name="Yakimov M.M."/>
            <person name="Golyshina O.V."/>
            <person name="Reinhardt R."/>
            <person name="Golyshin P.N."/>
        </authorList>
    </citation>
    <scope>NUCLEOTIDE SEQUENCE [LARGE SCALE GENOMIC DNA]</scope>
</reference>
<evidence type="ECO:0000313" key="3">
    <source>
        <dbReference type="EMBL" id="CCK76117.1"/>
    </source>
</evidence>
<dbReference type="KEGG" id="oai:OLEAN_C19410"/>
<dbReference type="HOGENOM" id="CLU_1407715_0_0_6"/>
<sequence length="206" mass="23220">MQKNNKTLPNWLIIALFSVWIAATLLGLWWFQQANLKSFIAAKDDTRFYQPQAVETLLAPYLDAFPPALENQQTLLHFWRPDCLCNRVSQRHFSRLLSDFSSKELRIIIIAHPNSRAEEIDNLQALNGDRLSIVRAKDDLLALPSSPSLALMNADNKLGYFGPYGFGAFCTSNEDGFLTSVVNQMASDKPLNTFTNVIGKGCFCSW</sequence>
<dbReference type="Proteomes" id="UP000032749">
    <property type="component" value="Chromosome"/>
</dbReference>
<keyword evidence="4" id="KW-1185">Reference proteome</keyword>
<evidence type="ECO:0000313" key="4">
    <source>
        <dbReference type="Proteomes" id="UP000032749"/>
    </source>
</evidence>
<feature type="transmembrane region" description="Helical" evidence="1">
    <location>
        <begin position="12"/>
        <end position="31"/>
    </location>
</feature>
<dbReference type="OrthoDB" id="8897581at2"/>
<protein>
    <recommendedName>
        <fullName evidence="2">DUF6436 domain-containing protein</fullName>
    </recommendedName>
</protein>
<dbReference type="InterPro" id="IPR045494">
    <property type="entry name" value="DUF6436"/>
</dbReference>
<keyword evidence="1" id="KW-1133">Transmembrane helix</keyword>